<reference evidence="1 2" key="1">
    <citation type="submission" date="2018-11" db="EMBL/GenBank/DDBJ databases">
        <authorList>
            <consortium name="Pathogen Informatics"/>
        </authorList>
    </citation>
    <scope>NUCLEOTIDE SEQUENCE [LARGE SCALE GENOMIC DNA]</scope>
    <source>
        <strain evidence="1 2">Zambia</strain>
    </source>
</reference>
<evidence type="ECO:0000313" key="2">
    <source>
        <dbReference type="Proteomes" id="UP000277204"/>
    </source>
</evidence>
<keyword evidence="2" id="KW-1185">Reference proteome</keyword>
<accession>A0A183M8H7</accession>
<proteinExistence type="predicted"/>
<sequence length="77" mass="8576">MLEFAAGRASPNDFPGQPFESFEPFLSSKSELEFERQQFGGIITSTRYGVLLLFVSGALGRTFPLAPYHFVNEDTPN</sequence>
<evidence type="ECO:0000313" key="1">
    <source>
        <dbReference type="EMBL" id="VDO99909.1"/>
    </source>
</evidence>
<dbReference type="Proteomes" id="UP000277204">
    <property type="component" value="Unassembled WGS sequence"/>
</dbReference>
<organism evidence="1 2">
    <name type="scientific">Schistosoma margrebowiei</name>
    <dbReference type="NCBI Taxonomy" id="48269"/>
    <lineage>
        <taxon>Eukaryota</taxon>
        <taxon>Metazoa</taxon>
        <taxon>Spiralia</taxon>
        <taxon>Lophotrochozoa</taxon>
        <taxon>Platyhelminthes</taxon>
        <taxon>Trematoda</taxon>
        <taxon>Digenea</taxon>
        <taxon>Strigeidida</taxon>
        <taxon>Schistosomatoidea</taxon>
        <taxon>Schistosomatidae</taxon>
        <taxon>Schistosoma</taxon>
    </lineage>
</organism>
<dbReference type="EMBL" id="UZAI01007677">
    <property type="protein sequence ID" value="VDO99909.1"/>
    <property type="molecule type" value="Genomic_DNA"/>
</dbReference>
<protein>
    <submittedName>
        <fullName evidence="1">Uncharacterized protein</fullName>
    </submittedName>
</protein>
<name>A0A183M8H7_9TREM</name>
<gene>
    <name evidence="1" type="ORF">SMRZ_LOCUS12352</name>
</gene>
<dbReference type="AlphaFoldDB" id="A0A183M8H7"/>